<accession>A0A8K0R036</accession>
<feature type="compositionally biased region" description="Low complexity" evidence="1">
    <location>
        <begin position="19"/>
        <end position="31"/>
    </location>
</feature>
<feature type="compositionally biased region" description="Polar residues" evidence="1">
    <location>
        <begin position="67"/>
        <end position="76"/>
    </location>
</feature>
<evidence type="ECO:0008006" key="4">
    <source>
        <dbReference type="Google" id="ProtNLM"/>
    </source>
</evidence>
<dbReference type="InterPro" id="IPR016181">
    <property type="entry name" value="Acyl_CoA_acyltransferase"/>
</dbReference>
<comment type="caution">
    <text evidence="2">The sequence shown here is derived from an EMBL/GenBank/DDBJ whole genome shotgun (WGS) entry which is preliminary data.</text>
</comment>
<dbReference type="CDD" id="cd04301">
    <property type="entry name" value="NAT_SF"/>
    <property type="match status" value="1"/>
</dbReference>
<feature type="compositionally biased region" description="Polar residues" evidence="1">
    <location>
        <begin position="34"/>
        <end position="44"/>
    </location>
</feature>
<dbReference type="EMBL" id="JAGMVJ010000015">
    <property type="protein sequence ID" value="KAH7080888.1"/>
    <property type="molecule type" value="Genomic_DNA"/>
</dbReference>
<feature type="region of interest" description="Disordered" evidence="1">
    <location>
        <begin position="19"/>
        <end position="44"/>
    </location>
</feature>
<protein>
    <recommendedName>
        <fullName evidence="4">N-acetyltransferase domain-containing protein</fullName>
    </recommendedName>
</protein>
<dbReference type="AlphaFoldDB" id="A0A8K0R036"/>
<dbReference type="Proteomes" id="UP000813461">
    <property type="component" value="Unassembled WGS sequence"/>
</dbReference>
<evidence type="ECO:0000313" key="3">
    <source>
        <dbReference type="Proteomes" id="UP000813461"/>
    </source>
</evidence>
<organism evidence="2 3">
    <name type="scientific">Paraphoma chrysanthemicola</name>
    <dbReference type="NCBI Taxonomy" id="798071"/>
    <lineage>
        <taxon>Eukaryota</taxon>
        <taxon>Fungi</taxon>
        <taxon>Dikarya</taxon>
        <taxon>Ascomycota</taxon>
        <taxon>Pezizomycotina</taxon>
        <taxon>Dothideomycetes</taxon>
        <taxon>Pleosporomycetidae</taxon>
        <taxon>Pleosporales</taxon>
        <taxon>Pleosporineae</taxon>
        <taxon>Phaeosphaeriaceae</taxon>
        <taxon>Paraphoma</taxon>
    </lineage>
</organism>
<sequence length="582" mass="65327">MPGLPKSAYIPPHLRKQAAAASAATTHEAVTPCVQKSATPTSVQSTAEITDKIHALLNDSSLVSKQLISASSTPSAQEDKKSRSVQSDERVDSTQAVADDKEAEHAPVPDFPGWDAPNPEPKPCVQKTENPRWPRGPKPLRMKTVWPKNRDMKAVSTDSSSDGGITFRSDSNGDPDYDVKKLMDWNGDWLPAPEQWAARKGHTDRHFGRVIEDWMNGHDDHCDKPMEIDSHFVQEGCKELVPRYWILPKIEQDSLGTFWIRFTERAPSPISDIDVMADPPFWERYEDGVSPYSNGLVVPEANVDPADPENNMGGVDLLISATERVNRIEQKKAKAHARMLARQRRPLRDVAPVGPALEDRSIQPKSNVYFRPVKPADVEGIGAIYNHYVENTIYAPEFEAQNTQNIAEHVDTIVTAGLPFLVAVARGNQPRGPKGYVSERIVGYIYLDDWHDRSSIYRYTFKLELYVHPGYTSQNIGSCLLDKLLEMANTGYKARDGYEYRNDFDYLKTGPSRVIKTIILQVLKENGEKQEETSKFLKQFNFSCAGHIANMGFKFGKAIDIFMYRHTTTETIDANARPLVVS</sequence>
<dbReference type="Gene3D" id="3.40.630.30">
    <property type="match status" value="1"/>
</dbReference>
<evidence type="ECO:0000256" key="1">
    <source>
        <dbReference type="SAM" id="MobiDB-lite"/>
    </source>
</evidence>
<feature type="compositionally biased region" description="Basic and acidic residues" evidence="1">
    <location>
        <begin position="77"/>
        <end position="107"/>
    </location>
</feature>
<reference evidence="2" key="1">
    <citation type="journal article" date="2021" name="Nat. Commun.">
        <title>Genetic determinants of endophytism in the Arabidopsis root mycobiome.</title>
        <authorList>
            <person name="Mesny F."/>
            <person name="Miyauchi S."/>
            <person name="Thiergart T."/>
            <person name="Pickel B."/>
            <person name="Atanasova L."/>
            <person name="Karlsson M."/>
            <person name="Huettel B."/>
            <person name="Barry K.W."/>
            <person name="Haridas S."/>
            <person name="Chen C."/>
            <person name="Bauer D."/>
            <person name="Andreopoulos W."/>
            <person name="Pangilinan J."/>
            <person name="LaButti K."/>
            <person name="Riley R."/>
            <person name="Lipzen A."/>
            <person name="Clum A."/>
            <person name="Drula E."/>
            <person name="Henrissat B."/>
            <person name="Kohler A."/>
            <person name="Grigoriev I.V."/>
            <person name="Martin F.M."/>
            <person name="Hacquard S."/>
        </authorList>
    </citation>
    <scope>NUCLEOTIDE SEQUENCE</scope>
    <source>
        <strain evidence="2">MPI-SDFR-AT-0120</strain>
    </source>
</reference>
<dbReference type="SUPFAM" id="SSF55729">
    <property type="entry name" value="Acyl-CoA N-acyltransferases (Nat)"/>
    <property type="match status" value="1"/>
</dbReference>
<gene>
    <name evidence="2" type="ORF">FB567DRAFT_448374</name>
</gene>
<proteinExistence type="predicted"/>
<keyword evidence="3" id="KW-1185">Reference proteome</keyword>
<dbReference type="OrthoDB" id="2129362at2759"/>
<feature type="region of interest" description="Disordered" evidence="1">
    <location>
        <begin position="67"/>
        <end position="143"/>
    </location>
</feature>
<name>A0A8K0R036_9PLEO</name>
<evidence type="ECO:0000313" key="2">
    <source>
        <dbReference type="EMBL" id="KAH7080888.1"/>
    </source>
</evidence>